<evidence type="ECO:0000313" key="9">
    <source>
        <dbReference type="Proteomes" id="UP000192569"/>
    </source>
</evidence>
<evidence type="ECO:0000259" key="7">
    <source>
        <dbReference type="SMART" id="SM00842"/>
    </source>
</evidence>
<dbReference type="HAMAP" id="MF_02033">
    <property type="entry name" value="FtsA"/>
    <property type="match status" value="1"/>
</dbReference>
<dbReference type="Gene3D" id="3.30.1490.110">
    <property type="match status" value="1"/>
</dbReference>
<evidence type="ECO:0000256" key="2">
    <source>
        <dbReference type="ARBA" id="ARBA00022618"/>
    </source>
</evidence>
<dbReference type="AlphaFoldDB" id="A0A1W1VMC0"/>
<protein>
    <recommendedName>
        <fullName evidence="5 6">Cell division protein FtsA</fullName>
    </recommendedName>
</protein>
<comment type="subcellular location">
    <subcellularLocation>
        <location evidence="5">Cell membrane</location>
        <topology evidence="5">Peripheral membrane protein</topology>
        <orientation evidence="5">Cytoplasmic side</orientation>
    </subcellularLocation>
    <text evidence="5">Localizes to the Z ring in an FtsZ-dependent manner. Targeted to the membrane through a conserved C-terminal amphipathic helix.</text>
</comment>
<dbReference type="PIRSF" id="PIRSF003101">
    <property type="entry name" value="FtsA"/>
    <property type="match status" value="1"/>
</dbReference>
<evidence type="ECO:0000256" key="1">
    <source>
        <dbReference type="ARBA" id="ARBA00022475"/>
    </source>
</evidence>
<keyword evidence="1 5" id="KW-1003">Cell membrane</keyword>
<dbReference type="InterPro" id="IPR020823">
    <property type="entry name" value="Cell_div_FtsA"/>
</dbReference>
<dbReference type="NCBIfam" id="TIGR01174">
    <property type="entry name" value="ftsA"/>
    <property type="match status" value="1"/>
</dbReference>
<dbReference type="PANTHER" id="PTHR32432">
    <property type="entry name" value="CELL DIVISION PROTEIN FTSA-RELATED"/>
    <property type="match status" value="1"/>
</dbReference>
<dbReference type="SUPFAM" id="SSF53067">
    <property type="entry name" value="Actin-like ATPase domain"/>
    <property type="match status" value="2"/>
</dbReference>
<dbReference type="GO" id="GO:0043093">
    <property type="term" value="P:FtsZ-dependent cytokinesis"/>
    <property type="evidence" value="ECO:0007669"/>
    <property type="project" value="UniProtKB-UniRule"/>
</dbReference>
<dbReference type="Pfam" id="PF14450">
    <property type="entry name" value="FtsA"/>
    <property type="match status" value="2"/>
</dbReference>
<evidence type="ECO:0000256" key="3">
    <source>
        <dbReference type="ARBA" id="ARBA00023136"/>
    </source>
</evidence>
<dbReference type="PANTHER" id="PTHR32432:SF4">
    <property type="entry name" value="CELL DIVISION PROTEIN FTSA"/>
    <property type="match status" value="1"/>
</dbReference>
<keyword evidence="3 5" id="KW-0472">Membrane</keyword>
<accession>A0A1W1VMC0</accession>
<evidence type="ECO:0000313" key="8">
    <source>
        <dbReference type="EMBL" id="SMB94370.1"/>
    </source>
</evidence>
<dbReference type="InterPro" id="IPR003494">
    <property type="entry name" value="SHS2_FtsA"/>
</dbReference>
<name>A0A1W1VMC0_9FIRM</name>
<evidence type="ECO:0000256" key="5">
    <source>
        <dbReference type="HAMAP-Rule" id="MF_02033"/>
    </source>
</evidence>
<organism evidence="8 9">
    <name type="scientific">Thermanaeromonas toyohensis ToBE</name>
    <dbReference type="NCBI Taxonomy" id="698762"/>
    <lineage>
        <taxon>Bacteria</taxon>
        <taxon>Bacillati</taxon>
        <taxon>Bacillota</taxon>
        <taxon>Clostridia</taxon>
        <taxon>Neomoorellales</taxon>
        <taxon>Neomoorellaceae</taxon>
        <taxon>Thermanaeromonas</taxon>
    </lineage>
</organism>
<gene>
    <name evidence="5" type="primary">ftsA</name>
    <name evidence="8" type="ORF">SAMN00808754_1020</name>
</gene>
<comment type="subunit">
    <text evidence="5">Self-interacts. Interacts with FtsZ.</text>
</comment>
<keyword evidence="2 5" id="KW-0132">Cell division</keyword>
<proteinExistence type="inferred from homology"/>
<evidence type="ECO:0000256" key="6">
    <source>
        <dbReference type="PIRNR" id="PIRNR003101"/>
    </source>
</evidence>
<dbReference type="CDD" id="cd24048">
    <property type="entry name" value="ASKHA_NBD_FtsA"/>
    <property type="match status" value="1"/>
</dbReference>
<evidence type="ECO:0000256" key="4">
    <source>
        <dbReference type="ARBA" id="ARBA00023306"/>
    </source>
</evidence>
<dbReference type="STRING" id="698762.SAMN00808754_1020"/>
<comment type="function">
    <text evidence="5 6">Cell division protein that is involved in the assembly of the Z ring. May serve as a membrane anchor for the Z ring.</text>
</comment>
<dbReference type="GO" id="GO:0032153">
    <property type="term" value="C:cell division site"/>
    <property type="evidence" value="ECO:0007669"/>
    <property type="project" value="UniProtKB-UniRule"/>
</dbReference>
<keyword evidence="4 5" id="KW-0131">Cell cycle</keyword>
<dbReference type="EMBL" id="LT838272">
    <property type="protein sequence ID" value="SMB94370.1"/>
    <property type="molecule type" value="Genomic_DNA"/>
</dbReference>
<dbReference type="Gene3D" id="3.30.420.40">
    <property type="match status" value="2"/>
</dbReference>
<dbReference type="Proteomes" id="UP000192569">
    <property type="component" value="Chromosome I"/>
</dbReference>
<sequence>MLNFLFKTPEVPNLPKGEVVLGLDIGSTKVVAIAAEVEAGGHLNVIGLGEVPSGGLRRGIIVDIEHTAQAIAKAVDTAERMAGYRLQRAFVGITGPHIESINNRGIVAVTGENREIGIEDVERVLQAAKIIPLAAERQIIHVLPRQYIVDGYSGIIDPVGMTGSRLEVETHIITAAGAAVQNLVKSVQRAGIEVQELVLNPLASAEAVLQPAEKELGAVVVDLGGGTTEIAIVAQGGLWFASVLPVGGEHITSDIAVGLRTPINQAERLKKEWGRVPASAVPDNELFQVPNVGGEGTHTVSQKMLASIIEPRVEEILSLVRREIGRADFKGLLPGGVVLTGGGALLPGIAQLAGEILELPVRIGAPSRLGGLADMVASPGYATAVGLVIYAVKHISKAQVAVSKEGFWGNLWGYFRLWLKELFQ</sequence>
<comment type="similarity">
    <text evidence="5 6">Belongs to the FtsA/MreB family.</text>
</comment>
<keyword evidence="9" id="KW-1185">Reference proteome</keyword>
<dbReference type="Pfam" id="PF02491">
    <property type="entry name" value="SHS2_FTSA"/>
    <property type="match status" value="1"/>
</dbReference>
<dbReference type="InterPro" id="IPR043129">
    <property type="entry name" value="ATPase_NBD"/>
</dbReference>
<dbReference type="GO" id="GO:0009898">
    <property type="term" value="C:cytoplasmic side of plasma membrane"/>
    <property type="evidence" value="ECO:0007669"/>
    <property type="project" value="UniProtKB-UniRule"/>
</dbReference>
<dbReference type="SMART" id="SM00842">
    <property type="entry name" value="FtsA"/>
    <property type="match status" value="1"/>
</dbReference>
<feature type="domain" description="SHS2" evidence="7">
    <location>
        <begin position="20"/>
        <end position="208"/>
    </location>
</feature>
<reference evidence="8 9" key="1">
    <citation type="submission" date="2017-04" db="EMBL/GenBank/DDBJ databases">
        <authorList>
            <person name="Afonso C.L."/>
            <person name="Miller P.J."/>
            <person name="Scott M.A."/>
            <person name="Spackman E."/>
            <person name="Goraichik I."/>
            <person name="Dimitrov K.M."/>
            <person name="Suarez D.L."/>
            <person name="Swayne D.E."/>
        </authorList>
    </citation>
    <scope>NUCLEOTIDE SEQUENCE [LARGE SCALE GENOMIC DNA]</scope>
    <source>
        <strain evidence="8 9">ToBE</strain>
    </source>
</reference>
<dbReference type="InterPro" id="IPR050696">
    <property type="entry name" value="FtsA/MreB"/>
</dbReference>